<keyword evidence="2" id="KW-0732">Signal</keyword>
<evidence type="ECO:0000313" key="5">
    <source>
        <dbReference type="Proteomes" id="UP001139353"/>
    </source>
</evidence>
<feature type="chain" id="PRO_5040750874" evidence="2">
    <location>
        <begin position="37"/>
        <end position="392"/>
    </location>
</feature>
<reference evidence="4" key="1">
    <citation type="submission" date="2021-11" db="EMBL/GenBank/DDBJ databases">
        <title>BS-T2-15 a new species belonging to the Comamonadaceae family isolated from the soil of a French oak forest.</title>
        <authorList>
            <person name="Mieszkin S."/>
            <person name="Alain K."/>
        </authorList>
    </citation>
    <scope>NUCLEOTIDE SEQUENCE</scope>
    <source>
        <strain evidence="4">BS-T2-15</strain>
    </source>
</reference>
<evidence type="ECO:0000256" key="1">
    <source>
        <dbReference type="SAM" id="MobiDB-lite"/>
    </source>
</evidence>
<evidence type="ECO:0000259" key="3">
    <source>
        <dbReference type="PROSITE" id="PS51782"/>
    </source>
</evidence>
<dbReference type="Pfam" id="PF01476">
    <property type="entry name" value="LysM"/>
    <property type="match status" value="1"/>
</dbReference>
<dbReference type="Proteomes" id="UP001139353">
    <property type="component" value="Unassembled WGS sequence"/>
</dbReference>
<dbReference type="PANTHER" id="PTHR34700:SF4">
    <property type="entry name" value="PHAGE-LIKE ELEMENT PBSX PROTEIN XKDP"/>
    <property type="match status" value="1"/>
</dbReference>
<evidence type="ECO:0000256" key="2">
    <source>
        <dbReference type="SAM" id="SignalP"/>
    </source>
</evidence>
<dbReference type="CDD" id="cd00118">
    <property type="entry name" value="LysM"/>
    <property type="match status" value="1"/>
</dbReference>
<dbReference type="RefSeq" id="WP_275681511.1">
    <property type="nucleotide sequence ID" value="NZ_JAJLJH010000001.1"/>
</dbReference>
<dbReference type="SMART" id="SM00257">
    <property type="entry name" value="LysM"/>
    <property type="match status" value="1"/>
</dbReference>
<feature type="compositionally biased region" description="Basic and acidic residues" evidence="1">
    <location>
        <begin position="238"/>
        <end position="248"/>
    </location>
</feature>
<protein>
    <submittedName>
        <fullName evidence="4">LysM peptidoglycan-binding domain-containing protein</fullName>
    </submittedName>
</protein>
<feature type="signal peptide" evidence="2">
    <location>
        <begin position="1"/>
        <end position="36"/>
    </location>
</feature>
<dbReference type="Gene3D" id="3.10.350.10">
    <property type="entry name" value="LysM domain"/>
    <property type="match status" value="1"/>
</dbReference>
<proteinExistence type="predicted"/>
<feature type="domain" description="LysM" evidence="3">
    <location>
        <begin position="66"/>
        <end position="115"/>
    </location>
</feature>
<feature type="region of interest" description="Disordered" evidence="1">
    <location>
        <begin position="238"/>
        <end position="259"/>
    </location>
</feature>
<name>A0A9X1YGW4_9BURK</name>
<dbReference type="PANTHER" id="PTHR34700">
    <property type="entry name" value="POTASSIUM BINDING PROTEIN KBP"/>
    <property type="match status" value="1"/>
</dbReference>
<evidence type="ECO:0000313" key="4">
    <source>
        <dbReference type="EMBL" id="MCK9685512.1"/>
    </source>
</evidence>
<dbReference type="InterPro" id="IPR036779">
    <property type="entry name" value="LysM_dom_sf"/>
</dbReference>
<dbReference type="InterPro" id="IPR018392">
    <property type="entry name" value="LysM"/>
</dbReference>
<comment type="caution">
    <text evidence="4">The sequence shown here is derived from an EMBL/GenBank/DDBJ whole genome shotgun (WGS) entry which is preliminary data.</text>
</comment>
<dbReference type="AlphaFoldDB" id="A0A9X1YGW4"/>
<dbReference type="EMBL" id="JAJLJH010000001">
    <property type="protein sequence ID" value="MCK9685512.1"/>
    <property type="molecule type" value="Genomic_DNA"/>
</dbReference>
<gene>
    <name evidence="4" type="ORF">LPC04_07300</name>
</gene>
<keyword evidence="5" id="KW-1185">Reference proteome</keyword>
<sequence>MTFRFRRTAIAQPAAALNFAALALAVLAAAPSVTQAFPITPEQRSTAQQVASKGVPLSELAENAPDTYTVKRGDTLWHISGMFLKSPWRWPELWGMNLEQIHNPHLIYPGQLLVLEKIDGMARLKLGTTVGGVGDTIKLSPSIRSESSESAAIASIPMNLISPFLTDAMIFDSNQMATAPRIVAVQENRMLLQRGDTAYVAGDLGNIRSWQIFREPKALVDPDTKQILGYEARYVGSADRKQDGESRPGAETNGLSVPSSFTITSNKEDVAIGDRLAPATVRDFAPFVPHPPANPVNGKVVSLYGDAMSAGSNQIVSLNRGARDGLERGTVLALWHEGAVMNDKSVEHGKLIKLPDERIGVVFVFRVFDRMAYGLVLETTIPTLPGDRITQP</sequence>
<organism evidence="4 5">
    <name type="scientific">Scleromatobacter humisilvae</name>
    <dbReference type="NCBI Taxonomy" id="2897159"/>
    <lineage>
        <taxon>Bacteria</taxon>
        <taxon>Pseudomonadati</taxon>
        <taxon>Pseudomonadota</taxon>
        <taxon>Betaproteobacteria</taxon>
        <taxon>Burkholderiales</taxon>
        <taxon>Sphaerotilaceae</taxon>
        <taxon>Scleromatobacter</taxon>
    </lineage>
</organism>
<dbReference type="SUPFAM" id="SSF54106">
    <property type="entry name" value="LysM domain"/>
    <property type="match status" value="1"/>
</dbReference>
<dbReference type="PROSITE" id="PS51782">
    <property type="entry name" value="LYSM"/>
    <property type="match status" value="1"/>
</dbReference>
<accession>A0A9X1YGW4</accession>
<dbReference type="InterPro" id="IPR052196">
    <property type="entry name" value="Bact_Kbp"/>
</dbReference>